<feature type="domain" description="FAD-binding PCMH-type" evidence="17">
    <location>
        <begin position="31"/>
        <end position="200"/>
    </location>
</feature>
<dbReference type="PANTHER" id="PTHR21071">
    <property type="entry name" value="UDP-N-ACETYLENOLPYRUVOYLGLUCOSAMINE REDUCTASE"/>
    <property type="match status" value="1"/>
</dbReference>
<keyword evidence="9 16" id="KW-0521">NADP</keyword>
<comment type="similarity">
    <text evidence="16">Belongs to the MurB family.</text>
</comment>
<comment type="subcellular location">
    <subcellularLocation>
        <location evidence="3 16">Cytoplasm</location>
    </subcellularLocation>
</comment>
<protein>
    <recommendedName>
        <fullName evidence="16">UDP-N-acetylenolpyruvoylglucosamine reductase</fullName>
        <ecNumber evidence="16">1.3.1.98</ecNumber>
    </recommendedName>
    <alternativeName>
        <fullName evidence="16">UDP-N-acetylmuramate dehydrogenase</fullName>
    </alternativeName>
</protein>
<dbReference type="NCBIfam" id="TIGR00179">
    <property type="entry name" value="murB"/>
    <property type="match status" value="1"/>
</dbReference>
<evidence type="ECO:0000256" key="15">
    <source>
        <dbReference type="ARBA" id="ARBA00048914"/>
    </source>
</evidence>
<dbReference type="SUPFAM" id="SSF56194">
    <property type="entry name" value="Uridine diphospho-N-Acetylenolpyruvylglucosamine reductase, MurB, C-terminal domain"/>
    <property type="match status" value="1"/>
</dbReference>
<dbReference type="InterPro" id="IPR016167">
    <property type="entry name" value="FAD-bd_PCMH_sub1"/>
</dbReference>
<dbReference type="Gene3D" id="3.90.78.10">
    <property type="entry name" value="UDP-N-acetylenolpyruvoylglucosamine reductase, C-terminal domain"/>
    <property type="match status" value="1"/>
</dbReference>
<dbReference type="GO" id="GO:0005829">
    <property type="term" value="C:cytosol"/>
    <property type="evidence" value="ECO:0007669"/>
    <property type="project" value="TreeGrafter"/>
</dbReference>
<dbReference type="Gene3D" id="3.30.43.10">
    <property type="entry name" value="Uridine Diphospho-n-acetylenolpyruvylglucosamine Reductase, domain 2"/>
    <property type="match status" value="1"/>
</dbReference>
<dbReference type="GO" id="GO:0071555">
    <property type="term" value="P:cell wall organization"/>
    <property type="evidence" value="ECO:0007669"/>
    <property type="project" value="UniProtKB-KW"/>
</dbReference>
<evidence type="ECO:0000256" key="12">
    <source>
        <dbReference type="ARBA" id="ARBA00023002"/>
    </source>
</evidence>
<feature type="active site" evidence="16">
    <location>
        <position position="179"/>
    </location>
</feature>
<dbReference type="InterPro" id="IPR011601">
    <property type="entry name" value="MurB_C"/>
</dbReference>
<evidence type="ECO:0000256" key="10">
    <source>
        <dbReference type="ARBA" id="ARBA00022960"/>
    </source>
</evidence>
<evidence type="ECO:0000256" key="7">
    <source>
        <dbReference type="ARBA" id="ARBA00022630"/>
    </source>
</evidence>
<accession>A0A1G9YXE7</accession>
<gene>
    <name evidence="16" type="primary">murB</name>
    <name evidence="18" type="ORF">SAMN05216544_1951</name>
</gene>
<dbReference type="GO" id="GO:0071949">
    <property type="term" value="F:FAD binding"/>
    <property type="evidence" value="ECO:0007669"/>
    <property type="project" value="InterPro"/>
</dbReference>
<dbReference type="GO" id="GO:0051301">
    <property type="term" value="P:cell division"/>
    <property type="evidence" value="ECO:0007669"/>
    <property type="project" value="UniProtKB-KW"/>
</dbReference>
<keyword evidence="5 16" id="KW-0963">Cytoplasm</keyword>
<evidence type="ECO:0000256" key="8">
    <source>
        <dbReference type="ARBA" id="ARBA00022827"/>
    </source>
</evidence>
<evidence type="ECO:0000256" key="13">
    <source>
        <dbReference type="ARBA" id="ARBA00023306"/>
    </source>
</evidence>
<evidence type="ECO:0000256" key="6">
    <source>
        <dbReference type="ARBA" id="ARBA00022618"/>
    </source>
</evidence>
<evidence type="ECO:0000256" key="2">
    <source>
        <dbReference type="ARBA" id="ARBA00003921"/>
    </source>
</evidence>
<evidence type="ECO:0000256" key="1">
    <source>
        <dbReference type="ARBA" id="ARBA00001974"/>
    </source>
</evidence>
<dbReference type="GO" id="GO:0008762">
    <property type="term" value="F:UDP-N-acetylmuramate dehydrogenase activity"/>
    <property type="evidence" value="ECO:0007669"/>
    <property type="project" value="UniProtKB-UniRule"/>
</dbReference>
<evidence type="ECO:0000313" key="18">
    <source>
        <dbReference type="EMBL" id="SDN12976.1"/>
    </source>
</evidence>
<keyword evidence="7 16" id="KW-0285">Flavoprotein</keyword>
<keyword evidence="8 16" id="KW-0274">FAD</keyword>
<evidence type="ECO:0000259" key="17">
    <source>
        <dbReference type="PROSITE" id="PS51387"/>
    </source>
</evidence>
<dbReference type="RefSeq" id="WP_074521972.1">
    <property type="nucleotide sequence ID" value="NZ_FNHZ01000006.1"/>
</dbReference>
<comment type="function">
    <text evidence="2 16">Cell wall formation.</text>
</comment>
<keyword evidence="19" id="KW-1185">Reference proteome</keyword>
<keyword evidence="11 16" id="KW-0573">Peptidoglycan synthesis</keyword>
<dbReference type="Proteomes" id="UP000187651">
    <property type="component" value="Unassembled WGS sequence"/>
</dbReference>
<evidence type="ECO:0000256" key="5">
    <source>
        <dbReference type="ARBA" id="ARBA00022490"/>
    </source>
</evidence>
<feature type="active site" description="Proton donor" evidence="16">
    <location>
        <position position="229"/>
    </location>
</feature>
<keyword evidence="10 16" id="KW-0133">Cell shape</keyword>
<comment type="catalytic activity">
    <reaction evidence="15 16">
        <text>UDP-N-acetyl-alpha-D-muramate + NADP(+) = UDP-N-acetyl-3-O-(1-carboxyvinyl)-alpha-D-glucosamine + NADPH + H(+)</text>
        <dbReference type="Rhea" id="RHEA:12248"/>
        <dbReference type="ChEBI" id="CHEBI:15378"/>
        <dbReference type="ChEBI" id="CHEBI:57783"/>
        <dbReference type="ChEBI" id="CHEBI:58349"/>
        <dbReference type="ChEBI" id="CHEBI:68483"/>
        <dbReference type="ChEBI" id="CHEBI:70757"/>
        <dbReference type="EC" id="1.3.1.98"/>
    </reaction>
</comment>
<dbReference type="Pfam" id="PF02873">
    <property type="entry name" value="MurB_C"/>
    <property type="match status" value="1"/>
</dbReference>
<dbReference type="EMBL" id="FNHZ01000006">
    <property type="protein sequence ID" value="SDN12976.1"/>
    <property type="molecule type" value="Genomic_DNA"/>
</dbReference>
<dbReference type="PROSITE" id="PS51387">
    <property type="entry name" value="FAD_PCMH"/>
    <property type="match status" value="1"/>
</dbReference>
<dbReference type="Gene3D" id="3.30.465.10">
    <property type="match status" value="1"/>
</dbReference>
<dbReference type="GO" id="GO:0009252">
    <property type="term" value="P:peptidoglycan biosynthetic process"/>
    <property type="evidence" value="ECO:0007669"/>
    <property type="project" value="UniProtKB-UniRule"/>
</dbReference>
<proteinExistence type="inferred from homology"/>
<keyword evidence="12 16" id="KW-0560">Oxidoreductase</keyword>
<feature type="active site" evidence="16">
    <location>
        <position position="299"/>
    </location>
</feature>
<sequence>MIDVIDRIRDIVGDSRIFPEESLKNYTTFRIGGKCRALVMPSTKEEIIKVVTLLRETNTNFFVMGNGSNLLVSDEGFDGIVVSLKFFKGIEVLEEDDKTFTVRVMAGELMSSVGNYLARQGVEGFEFATGIPGTIGGGVRMNAGAYGGELKDILVNITAIAEDNTVVTLSNEELELSYRTSILAKKNYICLDACFKLNKGDSLDIKAKIKEYANSRKEKQPLNYPSAGSTFKRPEGYIAAKLIDEAGLKGLQVGGAKVSEKHAGFVVNVGGATAKDVIELTDKVKEVVKEKNGVSLELEVVKLGF</sequence>
<dbReference type="AlphaFoldDB" id="A0A1G9YXE7"/>
<dbReference type="InterPro" id="IPR036318">
    <property type="entry name" value="FAD-bd_PCMH-like_sf"/>
</dbReference>
<evidence type="ECO:0000256" key="3">
    <source>
        <dbReference type="ARBA" id="ARBA00004496"/>
    </source>
</evidence>
<dbReference type="SUPFAM" id="SSF56176">
    <property type="entry name" value="FAD-binding/transporter-associated domain-like"/>
    <property type="match status" value="1"/>
</dbReference>
<dbReference type="InterPro" id="IPR036635">
    <property type="entry name" value="MurB_C_sf"/>
</dbReference>
<comment type="cofactor">
    <cofactor evidence="1 16">
        <name>FAD</name>
        <dbReference type="ChEBI" id="CHEBI:57692"/>
    </cofactor>
</comment>
<reference evidence="19" key="1">
    <citation type="submission" date="2016-10" db="EMBL/GenBank/DDBJ databases">
        <authorList>
            <person name="Varghese N."/>
            <person name="Submissions S."/>
        </authorList>
    </citation>
    <scope>NUCLEOTIDE SEQUENCE [LARGE SCALE GENOMIC DNA]</scope>
    <source>
        <strain evidence="19">M83</strain>
    </source>
</reference>
<keyword evidence="14 16" id="KW-0961">Cell wall biogenesis/degradation</keyword>
<evidence type="ECO:0000256" key="4">
    <source>
        <dbReference type="ARBA" id="ARBA00004752"/>
    </source>
</evidence>
<dbReference type="GO" id="GO:0008360">
    <property type="term" value="P:regulation of cell shape"/>
    <property type="evidence" value="ECO:0007669"/>
    <property type="project" value="UniProtKB-KW"/>
</dbReference>
<dbReference type="PANTHER" id="PTHR21071:SF4">
    <property type="entry name" value="UDP-N-ACETYLENOLPYRUVOYLGLUCOSAMINE REDUCTASE"/>
    <property type="match status" value="1"/>
</dbReference>
<name>A0A1G9YXE7_9FIRM</name>
<dbReference type="UniPathway" id="UPA00219"/>
<dbReference type="EC" id="1.3.1.98" evidence="16"/>
<dbReference type="NCBIfam" id="NF010480">
    <property type="entry name" value="PRK13905.1"/>
    <property type="match status" value="1"/>
</dbReference>
<evidence type="ECO:0000256" key="9">
    <source>
        <dbReference type="ARBA" id="ARBA00022857"/>
    </source>
</evidence>
<dbReference type="OrthoDB" id="9804753at2"/>
<dbReference type="InterPro" id="IPR016169">
    <property type="entry name" value="FAD-bd_PCMH_sub2"/>
</dbReference>
<dbReference type="InterPro" id="IPR003170">
    <property type="entry name" value="MurB"/>
</dbReference>
<dbReference type="Pfam" id="PF01565">
    <property type="entry name" value="FAD_binding_4"/>
    <property type="match status" value="1"/>
</dbReference>
<evidence type="ECO:0000256" key="16">
    <source>
        <dbReference type="HAMAP-Rule" id="MF_00037"/>
    </source>
</evidence>
<evidence type="ECO:0000256" key="14">
    <source>
        <dbReference type="ARBA" id="ARBA00023316"/>
    </source>
</evidence>
<evidence type="ECO:0000313" key="19">
    <source>
        <dbReference type="Proteomes" id="UP000187651"/>
    </source>
</evidence>
<dbReference type="InterPro" id="IPR016166">
    <property type="entry name" value="FAD-bd_PCMH"/>
</dbReference>
<keyword evidence="6 16" id="KW-0132">Cell division</keyword>
<comment type="pathway">
    <text evidence="4 16">Cell wall biogenesis; peptidoglycan biosynthesis.</text>
</comment>
<organism evidence="18 19">
    <name type="scientific">Lachnospira pectinoschiza</name>
    <dbReference type="NCBI Taxonomy" id="28052"/>
    <lineage>
        <taxon>Bacteria</taxon>
        <taxon>Bacillati</taxon>
        <taxon>Bacillota</taxon>
        <taxon>Clostridia</taxon>
        <taxon>Lachnospirales</taxon>
        <taxon>Lachnospiraceae</taxon>
        <taxon>Lachnospira</taxon>
    </lineage>
</organism>
<dbReference type="HAMAP" id="MF_00037">
    <property type="entry name" value="MurB"/>
    <property type="match status" value="1"/>
</dbReference>
<evidence type="ECO:0000256" key="11">
    <source>
        <dbReference type="ARBA" id="ARBA00022984"/>
    </source>
</evidence>
<dbReference type="InterPro" id="IPR006094">
    <property type="entry name" value="Oxid_FAD_bind_N"/>
</dbReference>
<keyword evidence="13 16" id="KW-0131">Cell cycle</keyword>